<sequence>STCPVRENLFLPEDRRGPLQFERQLIGYFCTMLIGSVMRSTDIFAFFSRSACTPVGSDVER</sequence>
<comment type="caution">
    <text evidence="1">The sequence shown here is derived from an EMBL/GenBank/DDBJ whole genome shotgun (WGS) entry which is preliminary data.</text>
</comment>
<proteinExistence type="predicted"/>
<evidence type="ECO:0000313" key="2">
    <source>
        <dbReference type="Proteomes" id="UP000265520"/>
    </source>
</evidence>
<dbReference type="EMBL" id="LXQA011457058">
    <property type="protein sequence ID" value="MCI97874.1"/>
    <property type="molecule type" value="Genomic_DNA"/>
</dbReference>
<keyword evidence="2" id="KW-1185">Reference proteome</keyword>
<feature type="non-terminal residue" evidence="1">
    <location>
        <position position="1"/>
    </location>
</feature>
<reference evidence="1 2" key="1">
    <citation type="journal article" date="2018" name="Front. Plant Sci.">
        <title>Red Clover (Trifolium pratense) and Zigzag Clover (T. medium) - A Picture of Genomic Similarities and Differences.</title>
        <authorList>
            <person name="Dluhosova J."/>
            <person name="Istvanek J."/>
            <person name="Nedelnik J."/>
            <person name="Repkova J."/>
        </authorList>
    </citation>
    <scope>NUCLEOTIDE SEQUENCE [LARGE SCALE GENOMIC DNA]</scope>
    <source>
        <strain evidence="2">cv. 10/8</strain>
        <tissue evidence="1">Leaf</tissue>
    </source>
</reference>
<name>A0A392WB79_9FABA</name>
<dbReference type="Proteomes" id="UP000265520">
    <property type="component" value="Unassembled WGS sequence"/>
</dbReference>
<dbReference type="AlphaFoldDB" id="A0A392WB79"/>
<evidence type="ECO:0000313" key="1">
    <source>
        <dbReference type="EMBL" id="MCI97874.1"/>
    </source>
</evidence>
<protein>
    <submittedName>
        <fullName evidence="1">Uncharacterized protein</fullName>
    </submittedName>
</protein>
<organism evidence="1 2">
    <name type="scientific">Trifolium medium</name>
    <dbReference type="NCBI Taxonomy" id="97028"/>
    <lineage>
        <taxon>Eukaryota</taxon>
        <taxon>Viridiplantae</taxon>
        <taxon>Streptophyta</taxon>
        <taxon>Embryophyta</taxon>
        <taxon>Tracheophyta</taxon>
        <taxon>Spermatophyta</taxon>
        <taxon>Magnoliopsida</taxon>
        <taxon>eudicotyledons</taxon>
        <taxon>Gunneridae</taxon>
        <taxon>Pentapetalae</taxon>
        <taxon>rosids</taxon>
        <taxon>fabids</taxon>
        <taxon>Fabales</taxon>
        <taxon>Fabaceae</taxon>
        <taxon>Papilionoideae</taxon>
        <taxon>50 kb inversion clade</taxon>
        <taxon>NPAAA clade</taxon>
        <taxon>Hologalegina</taxon>
        <taxon>IRL clade</taxon>
        <taxon>Trifolieae</taxon>
        <taxon>Trifolium</taxon>
    </lineage>
</organism>
<accession>A0A392WB79</accession>